<evidence type="ECO:0000256" key="1">
    <source>
        <dbReference type="ARBA" id="ARBA00022670"/>
    </source>
</evidence>
<evidence type="ECO:0000256" key="3">
    <source>
        <dbReference type="ARBA" id="ARBA00022801"/>
    </source>
</evidence>
<reference evidence="8" key="1">
    <citation type="submission" date="2023-07" db="EMBL/GenBank/DDBJ databases">
        <title>Chromosome-level Genome Assembly of Striped Snakehead (Channa striata).</title>
        <authorList>
            <person name="Liu H."/>
        </authorList>
    </citation>
    <scope>NUCLEOTIDE SEQUENCE</scope>
    <source>
        <strain evidence="8">Gz</strain>
        <tissue evidence="8">Muscle</tissue>
    </source>
</reference>
<keyword evidence="9" id="KW-1185">Reference proteome</keyword>
<evidence type="ECO:0000256" key="2">
    <source>
        <dbReference type="ARBA" id="ARBA00022729"/>
    </source>
</evidence>
<evidence type="ECO:0000313" key="9">
    <source>
        <dbReference type="Proteomes" id="UP001187415"/>
    </source>
</evidence>
<dbReference type="Proteomes" id="UP001187415">
    <property type="component" value="Unassembled WGS sequence"/>
</dbReference>
<keyword evidence="5" id="KW-1015">Disulfide bond</keyword>
<evidence type="ECO:0000256" key="5">
    <source>
        <dbReference type="ARBA" id="ARBA00023157"/>
    </source>
</evidence>
<keyword evidence="6" id="KW-0325">Glycoprotein</keyword>
<dbReference type="GO" id="GO:0006508">
    <property type="term" value="P:proteolysis"/>
    <property type="evidence" value="ECO:0007669"/>
    <property type="project" value="UniProtKB-KW"/>
</dbReference>
<dbReference type="InterPro" id="IPR001254">
    <property type="entry name" value="Trypsin_dom"/>
</dbReference>
<accession>A0AA88SGB0</accession>
<dbReference type="Pfam" id="PF00089">
    <property type="entry name" value="Trypsin"/>
    <property type="match status" value="1"/>
</dbReference>
<organism evidence="8 9">
    <name type="scientific">Channa striata</name>
    <name type="common">Snakehead murrel</name>
    <name type="synonym">Ophicephalus striatus</name>
    <dbReference type="NCBI Taxonomy" id="64152"/>
    <lineage>
        <taxon>Eukaryota</taxon>
        <taxon>Metazoa</taxon>
        <taxon>Chordata</taxon>
        <taxon>Craniata</taxon>
        <taxon>Vertebrata</taxon>
        <taxon>Euteleostomi</taxon>
        <taxon>Actinopterygii</taxon>
        <taxon>Neopterygii</taxon>
        <taxon>Teleostei</taxon>
        <taxon>Neoteleostei</taxon>
        <taxon>Acanthomorphata</taxon>
        <taxon>Anabantaria</taxon>
        <taxon>Anabantiformes</taxon>
        <taxon>Channoidei</taxon>
        <taxon>Channidae</taxon>
        <taxon>Channa</taxon>
    </lineage>
</organism>
<evidence type="ECO:0000313" key="8">
    <source>
        <dbReference type="EMBL" id="KAK2832657.1"/>
    </source>
</evidence>
<evidence type="ECO:0000256" key="4">
    <source>
        <dbReference type="ARBA" id="ARBA00022825"/>
    </source>
</evidence>
<dbReference type="SUPFAM" id="SSF50494">
    <property type="entry name" value="Trypsin-like serine proteases"/>
    <property type="match status" value="1"/>
</dbReference>
<dbReference type="Gene3D" id="2.40.10.10">
    <property type="entry name" value="Trypsin-like serine proteases"/>
    <property type="match status" value="1"/>
</dbReference>
<evidence type="ECO:0000259" key="7">
    <source>
        <dbReference type="Pfam" id="PF00089"/>
    </source>
</evidence>
<keyword evidence="4" id="KW-0720">Serine protease</keyword>
<dbReference type="AlphaFoldDB" id="A0AA88SGB0"/>
<dbReference type="PANTHER" id="PTHR24253">
    <property type="entry name" value="TRANSMEMBRANE PROTEASE SERINE"/>
    <property type="match status" value="1"/>
</dbReference>
<evidence type="ECO:0000256" key="6">
    <source>
        <dbReference type="ARBA" id="ARBA00023180"/>
    </source>
</evidence>
<keyword evidence="3" id="KW-0378">Hydrolase</keyword>
<comment type="caution">
    <text evidence="8">The sequence shown here is derived from an EMBL/GenBank/DDBJ whole genome shotgun (WGS) entry which is preliminary data.</text>
</comment>
<name>A0AA88SGB0_CHASR</name>
<dbReference type="PANTHER" id="PTHR24253:SF144">
    <property type="entry name" value="CHYMOTRYPSIN-LIKE PROTEASE CTRL-1-RELATED"/>
    <property type="match status" value="1"/>
</dbReference>
<proteinExistence type="predicted"/>
<gene>
    <name evidence="8" type="ORF">Q5P01_016546</name>
</gene>
<protein>
    <recommendedName>
        <fullName evidence="7">Peptidase S1 domain-containing protein</fullName>
    </recommendedName>
</protein>
<feature type="domain" description="Peptidase S1" evidence="7">
    <location>
        <begin position="11"/>
        <end position="40"/>
    </location>
</feature>
<dbReference type="GO" id="GO:0004252">
    <property type="term" value="F:serine-type endopeptidase activity"/>
    <property type="evidence" value="ECO:0007669"/>
    <property type="project" value="InterPro"/>
</dbReference>
<dbReference type="InterPro" id="IPR043504">
    <property type="entry name" value="Peptidase_S1_PA_chymotrypsin"/>
</dbReference>
<dbReference type="EMBL" id="JAUPFM010000013">
    <property type="protein sequence ID" value="KAK2832657.1"/>
    <property type="molecule type" value="Genomic_DNA"/>
</dbReference>
<keyword evidence="1" id="KW-0645">Protease</keyword>
<keyword evidence="2" id="KW-0732">Signal</keyword>
<dbReference type="InterPro" id="IPR009003">
    <property type="entry name" value="Peptidase_S1_PA"/>
</dbReference>
<sequence length="103" mass="11417">MVVKQNTRWVQGGITSFGRGCDLPKYPGVYTRVSQYQSWINSQIIINQPGFVTFMSSGTDSDLYNTSPTVSPIVALPPLLTAELALPDPMTLREVEVPCVRNR</sequence>